<dbReference type="AlphaFoldDB" id="A0A7W5K231"/>
<sequence>MAKQTATAKIDAQLAQAVEAEEQATALEEQARQAYQDALAAGDMAAADVATVEVERQVRAAGIARDRLEILEEQRIEAAAQDAKPAHQKALKALDDAFEAERQAHDELAALVRQVAEVRAKLDGLHNASNAAIKGACAAADAAHEPSPSLQGRSSLDAHPEVMQAFTLAREIANIAGHQAQLIFTAQQRARGA</sequence>
<keyword evidence="2" id="KW-0540">Nuclease</keyword>
<dbReference type="GO" id="GO:0004527">
    <property type="term" value="F:exonuclease activity"/>
    <property type="evidence" value="ECO:0007669"/>
    <property type="project" value="UniProtKB-KW"/>
</dbReference>
<accession>A0A7W5K231</accession>
<gene>
    <name evidence="2" type="ORF">BDK63_001282</name>
</gene>
<evidence type="ECO:0000256" key="1">
    <source>
        <dbReference type="SAM" id="Coils"/>
    </source>
</evidence>
<proteinExistence type="predicted"/>
<evidence type="ECO:0000313" key="2">
    <source>
        <dbReference type="EMBL" id="MBB3330416.1"/>
    </source>
</evidence>
<keyword evidence="1" id="KW-0175">Coiled coil</keyword>
<evidence type="ECO:0000313" key="3">
    <source>
        <dbReference type="Proteomes" id="UP000553442"/>
    </source>
</evidence>
<keyword evidence="2" id="KW-0269">Exonuclease</keyword>
<organism evidence="2 3">
    <name type="scientific">Halomonas campaniensis</name>
    <dbReference type="NCBI Taxonomy" id="213554"/>
    <lineage>
        <taxon>Bacteria</taxon>
        <taxon>Pseudomonadati</taxon>
        <taxon>Pseudomonadota</taxon>
        <taxon>Gammaproteobacteria</taxon>
        <taxon>Oceanospirillales</taxon>
        <taxon>Halomonadaceae</taxon>
        <taxon>Halomonas</taxon>
    </lineage>
</organism>
<protein>
    <submittedName>
        <fullName evidence="2">DNA repair exonuclease SbcCD ATPase subunit</fullName>
    </submittedName>
</protein>
<reference evidence="2 3" key="1">
    <citation type="submission" date="2020-08" db="EMBL/GenBank/DDBJ databases">
        <title>Genomic Encyclopedia of Archaeal and Bacterial Type Strains, Phase II (KMG-II): from individual species to whole genera.</title>
        <authorList>
            <person name="Goeker M."/>
        </authorList>
    </citation>
    <scope>NUCLEOTIDE SEQUENCE [LARGE SCALE GENOMIC DNA]</scope>
    <source>
        <strain evidence="2 3">5AG</strain>
    </source>
</reference>
<keyword evidence="3" id="KW-1185">Reference proteome</keyword>
<dbReference type="RefSeq" id="WP_183330540.1">
    <property type="nucleotide sequence ID" value="NZ_JACHZF010000008.1"/>
</dbReference>
<feature type="coiled-coil region" evidence="1">
    <location>
        <begin position="3"/>
        <end position="37"/>
    </location>
</feature>
<dbReference type="EMBL" id="JACHZF010000008">
    <property type="protein sequence ID" value="MBB3330416.1"/>
    <property type="molecule type" value="Genomic_DNA"/>
</dbReference>
<dbReference type="Proteomes" id="UP000553442">
    <property type="component" value="Unassembled WGS sequence"/>
</dbReference>
<comment type="caution">
    <text evidence="2">The sequence shown here is derived from an EMBL/GenBank/DDBJ whole genome shotgun (WGS) entry which is preliminary data.</text>
</comment>
<name>A0A7W5K231_9GAMM</name>
<keyword evidence="2" id="KW-0378">Hydrolase</keyword>